<keyword evidence="4" id="KW-0862">Zinc</keyword>
<evidence type="ECO:0000256" key="5">
    <source>
        <dbReference type="ARBA" id="ARBA00023049"/>
    </source>
</evidence>
<dbReference type="Proteomes" id="UP000054172">
    <property type="component" value="Unassembled WGS sequence"/>
</dbReference>
<evidence type="ECO:0000256" key="2">
    <source>
        <dbReference type="ARBA" id="ARBA00022670"/>
    </source>
</evidence>
<dbReference type="PANTHER" id="PTHR43690:SF34">
    <property type="entry name" value="ZINC PROTEASE PQQL-LIKE"/>
    <property type="match status" value="1"/>
</dbReference>
<evidence type="ECO:0008006" key="11">
    <source>
        <dbReference type="Google" id="ProtNLM"/>
    </source>
</evidence>
<dbReference type="Pfam" id="PF00675">
    <property type="entry name" value="Peptidase_M16"/>
    <property type="match status" value="1"/>
</dbReference>
<dbReference type="Pfam" id="PF05193">
    <property type="entry name" value="Peptidase_M16_C"/>
    <property type="match status" value="2"/>
</dbReference>
<keyword evidence="2" id="KW-0645">Protease</keyword>
<dbReference type="GO" id="GO:0006508">
    <property type="term" value="P:proteolysis"/>
    <property type="evidence" value="ECO:0007669"/>
    <property type="project" value="UniProtKB-KW"/>
</dbReference>
<dbReference type="Gene3D" id="3.30.830.10">
    <property type="entry name" value="Metalloenzyme, LuxS/M16 peptidase-like"/>
    <property type="match status" value="4"/>
</dbReference>
<feature type="signal peptide" evidence="6">
    <location>
        <begin position="1"/>
        <end position="21"/>
    </location>
</feature>
<organism evidence="9 10">
    <name type="scientific">Candidatus [Bacteroides] periocalifornicus</name>
    <dbReference type="NCBI Taxonomy" id="1702214"/>
    <lineage>
        <taxon>Bacteria</taxon>
        <taxon>Pseudomonadati</taxon>
        <taxon>Bacteroidota</taxon>
    </lineage>
</organism>
<evidence type="ECO:0000256" key="6">
    <source>
        <dbReference type="SAM" id="SignalP"/>
    </source>
</evidence>
<keyword evidence="10" id="KW-1185">Reference proteome</keyword>
<reference evidence="9" key="1">
    <citation type="submission" date="2015-08" db="EMBL/GenBank/DDBJ databases">
        <title>Candidatus Bacteriodes Periocalifornicus.</title>
        <authorList>
            <person name="McLean J.S."/>
            <person name="Kelley S."/>
        </authorList>
    </citation>
    <scope>NUCLEOTIDE SEQUENCE [LARGE SCALE GENOMIC DNA]</scope>
    <source>
        <strain evidence="9">12B</strain>
    </source>
</reference>
<dbReference type="AlphaFoldDB" id="A0A0Q4AXE0"/>
<evidence type="ECO:0000259" key="7">
    <source>
        <dbReference type="Pfam" id="PF00675"/>
    </source>
</evidence>
<evidence type="ECO:0000256" key="3">
    <source>
        <dbReference type="ARBA" id="ARBA00022801"/>
    </source>
</evidence>
<dbReference type="GO" id="GO:0008237">
    <property type="term" value="F:metallopeptidase activity"/>
    <property type="evidence" value="ECO:0007669"/>
    <property type="project" value="UniProtKB-KW"/>
</dbReference>
<feature type="domain" description="Peptidase M16 C-terminal" evidence="8">
    <location>
        <begin position="702"/>
        <end position="869"/>
    </location>
</feature>
<evidence type="ECO:0000256" key="1">
    <source>
        <dbReference type="ARBA" id="ARBA00007261"/>
    </source>
</evidence>
<evidence type="ECO:0000259" key="8">
    <source>
        <dbReference type="Pfam" id="PF05193"/>
    </source>
</evidence>
<feature type="domain" description="Peptidase M16 N-terminal" evidence="7">
    <location>
        <begin position="57"/>
        <end position="194"/>
    </location>
</feature>
<dbReference type="STRING" id="1702214.AL399_06485"/>
<name>A0A0Q4AXE0_9BACT</name>
<feature type="chain" id="PRO_5006212356" description="Peptidase M16" evidence="6">
    <location>
        <begin position="22"/>
        <end position="938"/>
    </location>
</feature>
<dbReference type="InterPro" id="IPR011249">
    <property type="entry name" value="Metalloenz_LuxS/M16"/>
</dbReference>
<dbReference type="PANTHER" id="PTHR43690">
    <property type="entry name" value="NARDILYSIN"/>
    <property type="match status" value="1"/>
</dbReference>
<dbReference type="InterPro" id="IPR007863">
    <property type="entry name" value="Peptidase_M16_C"/>
</dbReference>
<protein>
    <recommendedName>
        <fullName evidence="11">Peptidase M16</fullName>
    </recommendedName>
</protein>
<dbReference type="GO" id="GO:0046872">
    <property type="term" value="F:metal ion binding"/>
    <property type="evidence" value="ECO:0007669"/>
    <property type="project" value="InterPro"/>
</dbReference>
<dbReference type="SUPFAM" id="SSF63411">
    <property type="entry name" value="LuxS/MPP-like metallohydrolase"/>
    <property type="match status" value="3"/>
</dbReference>
<dbReference type="EMBL" id="LIIK01000030">
    <property type="protein sequence ID" value="KQM08595.1"/>
    <property type="molecule type" value="Genomic_DNA"/>
</dbReference>
<keyword evidence="6" id="KW-0732">Signal</keyword>
<keyword evidence="5" id="KW-0482">Metalloprotease</keyword>
<dbReference type="PATRIC" id="fig|1702214.3.peg.597"/>
<evidence type="ECO:0000313" key="9">
    <source>
        <dbReference type="EMBL" id="KQM08595.1"/>
    </source>
</evidence>
<evidence type="ECO:0000256" key="4">
    <source>
        <dbReference type="ARBA" id="ARBA00022833"/>
    </source>
</evidence>
<proteinExistence type="inferred from homology"/>
<sequence length="938" mass="105383">MRRVLLALLLAVFVCPVALFAQLPEQMLNAPLPTDPKVKIGKLDNGLTYYIRANAEPKGRAEFYILHNVGAIMENDDQQGLAHFTEHMAFNGTTHFPGKQLINFLEHNGVKFGADVNAFTAHDVTCYNISDVPTARQGLLDSCVMVLADWSGSISMEGSEIDAERGVIMEEYRTRRDANWRARDAMMKELFKGSKYAERDVIGPLDFLKSFKYDKIRNFYHTWYKPELQAIIIVGDFDADAMEARVKRIASQIPKTEKPLVRPEFDVPAHPGLVYSTYTDNEARMARVQLVYTLPAQHKQPKTVGYLRESLADQLAIQMLNARFDEIRQQENAPFIAGFGGKQGIVRTVDNMLLIAIPKPGEIRKALTGIITESQRARQKGFVASELERAKADIIRSVQKAYDEKDKTKNSAYIEECIENFTTGEPMLGIEAEAQVIPVLLQTIGVPEVNKALEKMMPGKDLFVFISAPESEKAQLPTYDEVAKEFNAIYSSDLSAWVDNVKTEPLIEKLPTPGTVKSEAKGKQFGTQEWRLSNGVKVIVKPTTFKDDEIMMSGWAPGGVSLAADADVYSAQLAGQIVAMSGLGNFDAVEMQKLTAGKQASASADLGSNYAVVDGQSSSKVDELELMLQQVHLLFTAPRFDEKAFSTLMGQLRTVYTNQENDPNTQFSRRLRNAMTDGALRAMPLSLENLDKVNLAKAKELYMQQFANARNFTFVFVGNVNLEQLKNLVNLYIGSLPAGNELKWRDDGVRFPTKPRKVEFPVKMETPKVRYAKVYNADAKYNEKNLLDIEALKHVLDLRYTEEVREKEGGTYGVRSQGFITRLPVSQARMLILFDTDPAKAEKLIPMITSIFEELRTNIRETDVEKAKKHFLKSFGEQVRLNEYWLEVVKEFELTGVDEYTNYEKLVNALNAKSLQKSFEKLFGTANAVEVEMEGIAQ</sequence>
<comment type="caution">
    <text evidence="9">The sequence shown here is derived from an EMBL/GenBank/DDBJ whole genome shotgun (WGS) entry which is preliminary data.</text>
</comment>
<dbReference type="InterPro" id="IPR050626">
    <property type="entry name" value="Peptidase_M16"/>
</dbReference>
<keyword evidence="3" id="KW-0378">Hydrolase</keyword>
<dbReference type="InterPro" id="IPR011765">
    <property type="entry name" value="Pept_M16_N"/>
</dbReference>
<comment type="similarity">
    <text evidence="1">Belongs to the peptidase M16 family.</text>
</comment>
<evidence type="ECO:0000313" key="10">
    <source>
        <dbReference type="Proteomes" id="UP000054172"/>
    </source>
</evidence>
<accession>A0A0Q4AXE0</accession>
<feature type="domain" description="Peptidase M16 C-terminal" evidence="8">
    <location>
        <begin position="211"/>
        <end position="392"/>
    </location>
</feature>
<gene>
    <name evidence="9" type="ORF">AL399_06485</name>
</gene>